<reference evidence="7 8" key="1">
    <citation type="journal article" date="2016" name="Genome Biol. Evol.">
        <title>Gene Family Evolution Reflects Adaptation to Soil Environmental Stressors in the Genome of the Collembolan Orchesella cincta.</title>
        <authorList>
            <person name="Faddeeva-Vakhrusheva A."/>
            <person name="Derks M.F."/>
            <person name="Anvar S.Y."/>
            <person name="Agamennone V."/>
            <person name="Suring W."/>
            <person name="Smit S."/>
            <person name="van Straalen N.M."/>
            <person name="Roelofs D."/>
        </authorList>
    </citation>
    <scope>NUCLEOTIDE SEQUENCE [LARGE SCALE GENOMIC DNA]</scope>
    <source>
        <tissue evidence="7">Mixed pool</tissue>
    </source>
</reference>
<dbReference type="InterPro" id="IPR036857">
    <property type="entry name" value="Thyroglobulin_1_sf"/>
</dbReference>
<comment type="caution">
    <text evidence="7">The sequence shown here is derived from an EMBL/GenBank/DDBJ whole genome shotgun (WGS) entry which is preliminary data.</text>
</comment>
<feature type="domain" description="Thyroglobulin type-1" evidence="6">
    <location>
        <begin position="187"/>
        <end position="262"/>
    </location>
</feature>
<dbReference type="AlphaFoldDB" id="A0A1D2N8T0"/>
<dbReference type="InterPro" id="IPR000716">
    <property type="entry name" value="Thyroglobulin_1"/>
</dbReference>
<dbReference type="Proteomes" id="UP000094527">
    <property type="component" value="Unassembled WGS sequence"/>
</dbReference>
<keyword evidence="8" id="KW-1185">Reference proteome</keyword>
<protein>
    <submittedName>
        <fullName evidence="7">Thyroglobulin</fullName>
    </submittedName>
</protein>
<gene>
    <name evidence="7" type="ORF">Ocin01_05305</name>
</gene>
<dbReference type="OMA" id="EHPTCQP"/>
<dbReference type="GO" id="GO:0005604">
    <property type="term" value="C:basement membrane"/>
    <property type="evidence" value="ECO:0007669"/>
    <property type="project" value="TreeGrafter"/>
</dbReference>
<dbReference type="SUPFAM" id="SSF57610">
    <property type="entry name" value="Thyroglobulin type-1 domain"/>
    <property type="match status" value="3"/>
</dbReference>
<dbReference type="PANTHER" id="PTHR12352:SF3">
    <property type="entry name" value="NIDOGEN-2"/>
    <property type="match status" value="1"/>
</dbReference>
<evidence type="ECO:0000259" key="6">
    <source>
        <dbReference type="PROSITE" id="PS51162"/>
    </source>
</evidence>
<comment type="subcellular location">
    <subcellularLocation>
        <location evidence="1">Secreted</location>
    </subcellularLocation>
</comment>
<name>A0A1D2N8T0_ORCCI</name>
<keyword evidence="2" id="KW-0964">Secreted</keyword>
<dbReference type="GO" id="GO:0005615">
    <property type="term" value="C:extracellular space"/>
    <property type="evidence" value="ECO:0007669"/>
    <property type="project" value="TreeGrafter"/>
</dbReference>
<dbReference type="PROSITE" id="PS51162">
    <property type="entry name" value="THYROGLOBULIN_1_2"/>
    <property type="match status" value="3"/>
</dbReference>
<evidence type="ECO:0000313" key="7">
    <source>
        <dbReference type="EMBL" id="ODN01386.1"/>
    </source>
</evidence>
<organism evidence="7 8">
    <name type="scientific">Orchesella cincta</name>
    <name type="common">Springtail</name>
    <name type="synonym">Podura cincta</name>
    <dbReference type="NCBI Taxonomy" id="48709"/>
    <lineage>
        <taxon>Eukaryota</taxon>
        <taxon>Metazoa</taxon>
        <taxon>Ecdysozoa</taxon>
        <taxon>Arthropoda</taxon>
        <taxon>Hexapoda</taxon>
        <taxon>Collembola</taxon>
        <taxon>Entomobryomorpha</taxon>
        <taxon>Entomobryoidea</taxon>
        <taxon>Orchesellidae</taxon>
        <taxon>Orchesellinae</taxon>
        <taxon>Orchesella</taxon>
    </lineage>
</organism>
<sequence>MSEQKPLEMCGPHLTCVSDEVGVAKCQKITEAPTDHSGESKDPNFCMARRHEYEVAKEKGSLGIAQMYPECDAGGYYAPRQCLPGTVCYCSNLMGERIFGLALTNEYQDCACARDIARIQEFGFTGRLPHCLPNGDYDELQCVVRTCFCRSHPETVFAMHKMNDSACFDPKIHIFDPEGREGPRYYMKDCELQRAKIEVQIAEAELEGTKMIVADIPTCDPDGNFAPIQTDFNRLYCADQNGNQIETYEAEKFTAAATGMNCYCARAKLLLSNSATGKPKCCSNGNYKPWQCIGDTCFCVNSLGQQDTSIPQVYVDDRHLLDCYPPTDVDPEDGTEPPCVYE</sequence>
<proteinExistence type="predicted"/>
<feature type="domain" description="Thyroglobulin type-1" evidence="6">
    <location>
        <begin position="43"/>
        <end position="112"/>
    </location>
</feature>
<evidence type="ECO:0000256" key="2">
    <source>
        <dbReference type="ARBA" id="ARBA00022525"/>
    </source>
</evidence>
<feature type="domain" description="Thyroglobulin type-1" evidence="6">
    <location>
        <begin position="271"/>
        <end position="339"/>
    </location>
</feature>
<comment type="caution">
    <text evidence="5">Lacks conserved residue(s) required for the propagation of feature annotation.</text>
</comment>
<evidence type="ECO:0000256" key="1">
    <source>
        <dbReference type="ARBA" id="ARBA00004613"/>
    </source>
</evidence>
<dbReference type="Pfam" id="PF00086">
    <property type="entry name" value="Thyroglobulin_1"/>
    <property type="match status" value="2"/>
</dbReference>
<evidence type="ECO:0000256" key="4">
    <source>
        <dbReference type="ARBA" id="ARBA00023157"/>
    </source>
</evidence>
<evidence type="ECO:0000256" key="5">
    <source>
        <dbReference type="PROSITE-ProRule" id="PRU00500"/>
    </source>
</evidence>
<dbReference type="SMART" id="SM00211">
    <property type="entry name" value="TY"/>
    <property type="match status" value="3"/>
</dbReference>
<keyword evidence="3" id="KW-0677">Repeat</keyword>
<dbReference type="GO" id="GO:0007160">
    <property type="term" value="P:cell-matrix adhesion"/>
    <property type="evidence" value="ECO:0007669"/>
    <property type="project" value="TreeGrafter"/>
</dbReference>
<dbReference type="PANTHER" id="PTHR12352">
    <property type="entry name" value="SECRETED MODULAR CALCIUM-BINDING PROTEIN"/>
    <property type="match status" value="1"/>
</dbReference>
<keyword evidence="4" id="KW-1015">Disulfide bond</keyword>
<accession>A0A1D2N8T0</accession>
<dbReference type="OrthoDB" id="1725934at2759"/>
<dbReference type="Gene3D" id="4.10.800.10">
    <property type="entry name" value="Thyroglobulin type-1"/>
    <property type="match status" value="3"/>
</dbReference>
<evidence type="ECO:0000313" key="8">
    <source>
        <dbReference type="Proteomes" id="UP000094527"/>
    </source>
</evidence>
<evidence type="ECO:0000256" key="3">
    <source>
        <dbReference type="ARBA" id="ARBA00022737"/>
    </source>
</evidence>
<dbReference type="InterPro" id="IPR051950">
    <property type="entry name" value="Dev_reg/Prot_inhib"/>
</dbReference>
<dbReference type="EMBL" id="LJIJ01000155">
    <property type="protein sequence ID" value="ODN01386.1"/>
    <property type="molecule type" value="Genomic_DNA"/>
</dbReference>